<name>A0ABQ3UTN2_9CHLR</name>
<comment type="caution">
    <text evidence="1">The sequence shown here is derived from an EMBL/GenBank/DDBJ whole genome shotgun (WGS) entry which is preliminary data.</text>
</comment>
<reference evidence="1 2" key="1">
    <citation type="journal article" date="2021" name="Int. J. Syst. Evol. Microbiol.">
        <title>Reticulibacter mediterranei gen. nov., sp. nov., within the new family Reticulibacteraceae fam. nov., and Ktedonospora formicarum gen. nov., sp. nov., Ktedonobacter robiniae sp. nov., Dictyobacter formicarum sp. nov. and Dictyobacter arantiisoli sp. nov., belonging to the class Ktedonobacteria.</title>
        <authorList>
            <person name="Yabe S."/>
            <person name="Zheng Y."/>
            <person name="Wang C.M."/>
            <person name="Sakai Y."/>
            <person name="Abe K."/>
            <person name="Yokota A."/>
            <person name="Donadio S."/>
            <person name="Cavaletti L."/>
            <person name="Monciardini P."/>
        </authorList>
    </citation>
    <scope>NUCLEOTIDE SEQUENCE [LARGE SCALE GENOMIC DNA]</scope>
    <source>
        <strain evidence="1 2">SOSP1-30</strain>
    </source>
</reference>
<protein>
    <recommendedName>
        <fullName evidence="3">Transposase</fullName>
    </recommendedName>
</protein>
<organism evidence="1 2">
    <name type="scientific">Ktedonobacter robiniae</name>
    <dbReference type="NCBI Taxonomy" id="2778365"/>
    <lineage>
        <taxon>Bacteria</taxon>
        <taxon>Bacillati</taxon>
        <taxon>Chloroflexota</taxon>
        <taxon>Ktedonobacteria</taxon>
        <taxon>Ktedonobacterales</taxon>
        <taxon>Ktedonobacteraceae</taxon>
        <taxon>Ktedonobacter</taxon>
    </lineage>
</organism>
<sequence>MRREDTRYRFLLKEIEAFTGLYKTTARDWFVEFTSDPSHVTDQEYGYRHVFPGLVLARIEGFDTIKGLFQPFGPLPHPSRFFFPYRDKVLTPFNDHIEQQLAQWWRKEWRRQWLDFAHIPPASPTRPQALIPRGFRTWRYTDQFFVTIEGGTKARRYRVSTLTGYVLWQFPLPPTPLRLLPQLLLSRLHRLAALTDWREVEHLSPPVSRALARLTAQLIAFYTTRPLQVTPLPLPARSLVSNLSSPSQPPKQGFRP</sequence>
<dbReference type="Proteomes" id="UP000654345">
    <property type="component" value="Unassembled WGS sequence"/>
</dbReference>
<evidence type="ECO:0000313" key="1">
    <source>
        <dbReference type="EMBL" id="GHO55937.1"/>
    </source>
</evidence>
<keyword evidence="2" id="KW-1185">Reference proteome</keyword>
<evidence type="ECO:0008006" key="3">
    <source>
        <dbReference type="Google" id="ProtNLM"/>
    </source>
</evidence>
<accession>A0ABQ3UTN2</accession>
<dbReference type="EMBL" id="BNJG01000002">
    <property type="protein sequence ID" value="GHO55937.1"/>
    <property type="molecule type" value="Genomic_DNA"/>
</dbReference>
<gene>
    <name evidence="1" type="ORF">KSB_44120</name>
</gene>
<evidence type="ECO:0000313" key="2">
    <source>
        <dbReference type="Proteomes" id="UP000654345"/>
    </source>
</evidence>
<proteinExistence type="predicted"/>
<dbReference type="RefSeq" id="WP_201372555.1">
    <property type="nucleotide sequence ID" value="NZ_BNJG01000002.1"/>
</dbReference>